<dbReference type="Proteomes" id="UP001207337">
    <property type="component" value="Unassembled WGS sequence"/>
</dbReference>
<organism evidence="1 2">
    <name type="scientific">Fodinibius salicampi</name>
    <dbReference type="NCBI Taxonomy" id="1920655"/>
    <lineage>
        <taxon>Bacteria</taxon>
        <taxon>Pseudomonadati</taxon>
        <taxon>Balneolota</taxon>
        <taxon>Balneolia</taxon>
        <taxon>Balneolales</taxon>
        <taxon>Balneolaceae</taxon>
        <taxon>Fodinibius</taxon>
    </lineage>
</organism>
<keyword evidence="2" id="KW-1185">Reference proteome</keyword>
<sequence>MDIHYVGEISVADIREAHIKDLEVQEKYGVTYHQYWYNKEVGTVFCLMEGPDKDACIATHKEAHGFTACNIIEVEGGLYDLFMGNNSITENKVQI</sequence>
<dbReference type="EMBL" id="JAJNDC010000001">
    <property type="protein sequence ID" value="MCW9711900.1"/>
    <property type="molecule type" value="Genomic_DNA"/>
</dbReference>
<accession>A0ABT3PVN1</accession>
<gene>
    <name evidence="1" type="ORF">LQ318_03190</name>
</gene>
<proteinExistence type="predicted"/>
<dbReference type="Pfam" id="PF14026">
    <property type="entry name" value="SCO4226-like"/>
    <property type="match status" value="1"/>
</dbReference>
<evidence type="ECO:0000313" key="1">
    <source>
        <dbReference type="EMBL" id="MCW9711900.1"/>
    </source>
</evidence>
<comment type="caution">
    <text evidence="1">The sequence shown here is derived from an EMBL/GenBank/DDBJ whole genome shotgun (WGS) entry which is preliminary data.</text>
</comment>
<evidence type="ECO:0000313" key="2">
    <source>
        <dbReference type="Proteomes" id="UP001207337"/>
    </source>
</evidence>
<protein>
    <submittedName>
        <fullName evidence="1">DUF4242 domain-containing protein</fullName>
    </submittedName>
</protein>
<reference evidence="1 2" key="1">
    <citation type="submission" date="2021-11" db="EMBL/GenBank/DDBJ databases">
        <title>Aliifidinibius sp. nov., a new bacterium isolated from saline soil.</title>
        <authorList>
            <person name="Galisteo C."/>
            <person name="De La Haba R."/>
            <person name="Sanchez-Porro C."/>
            <person name="Ventosa A."/>
        </authorList>
    </citation>
    <scope>NUCLEOTIDE SEQUENCE [LARGE SCALE GENOMIC DNA]</scope>
    <source>
        <strain evidence="1 2">KACC 190600</strain>
    </source>
</reference>
<dbReference type="InterPro" id="IPR042557">
    <property type="entry name" value="SCO4226"/>
</dbReference>
<dbReference type="RefSeq" id="WP_265787459.1">
    <property type="nucleotide sequence ID" value="NZ_BAABRS010000001.1"/>
</dbReference>
<name>A0ABT3PVN1_9BACT</name>
<dbReference type="Gene3D" id="3.30.70.3090">
    <property type="entry name" value="ORF SCO4226, nickel-binding ferredoxin-like monomer"/>
    <property type="match status" value="1"/>
</dbReference>
<dbReference type="InterPro" id="IPR025336">
    <property type="entry name" value="SCO4226-like"/>
</dbReference>